<name>A0A1H3X6X0_9GAMM</name>
<gene>
    <name evidence="1" type="ORF">SAMN02745729_10141</name>
</gene>
<sequence length="100" mass="11235">MNIGSITKQPAEVLDYDIDFSEWLRAGDTLQTINVDITRLDGVAISTDDLATKYVINSTPIAKIWLEKGLGGQSYKVEVTTTTREGRTKQVELRARVRDY</sequence>
<dbReference type="EMBL" id="FNRJ01000001">
    <property type="protein sequence ID" value="SDZ94402.1"/>
    <property type="molecule type" value="Genomic_DNA"/>
</dbReference>
<dbReference type="AlphaFoldDB" id="A0A1H3X6X0"/>
<dbReference type="Pfam" id="PF23148">
    <property type="entry name" value="Gp77"/>
    <property type="match status" value="1"/>
</dbReference>
<organism evidence="1 2">
    <name type="scientific">Marinobacterium iners DSM 11526</name>
    <dbReference type="NCBI Taxonomy" id="1122198"/>
    <lineage>
        <taxon>Bacteria</taxon>
        <taxon>Pseudomonadati</taxon>
        <taxon>Pseudomonadota</taxon>
        <taxon>Gammaproteobacteria</taxon>
        <taxon>Oceanospirillales</taxon>
        <taxon>Oceanospirillaceae</taxon>
        <taxon>Marinobacterium</taxon>
    </lineage>
</organism>
<dbReference type="RefSeq" id="WP_091821217.1">
    <property type="nucleotide sequence ID" value="NZ_FNRJ01000001.1"/>
</dbReference>
<evidence type="ECO:0000313" key="1">
    <source>
        <dbReference type="EMBL" id="SDZ94402.1"/>
    </source>
</evidence>
<dbReference type="Proteomes" id="UP000242469">
    <property type="component" value="Unassembled WGS sequence"/>
</dbReference>
<proteinExistence type="predicted"/>
<protein>
    <submittedName>
        <fullName evidence="1">Uncharacterized protein</fullName>
    </submittedName>
</protein>
<dbReference type="InterPro" id="IPR056928">
    <property type="entry name" value="Gp77-like"/>
</dbReference>
<evidence type="ECO:0000313" key="2">
    <source>
        <dbReference type="Proteomes" id="UP000242469"/>
    </source>
</evidence>
<reference evidence="2" key="1">
    <citation type="submission" date="2016-10" db="EMBL/GenBank/DDBJ databases">
        <authorList>
            <person name="Varghese N."/>
            <person name="Submissions S."/>
        </authorList>
    </citation>
    <scope>NUCLEOTIDE SEQUENCE [LARGE SCALE GENOMIC DNA]</scope>
    <source>
        <strain evidence="2">DSM 11526</strain>
    </source>
</reference>
<dbReference type="OrthoDB" id="6173093at2"/>
<dbReference type="STRING" id="1122198.SAMN02745729_10141"/>
<keyword evidence="2" id="KW-1185">Reference proteome</keyword>
<accession>A0A1H3X6X0</accession>